<dbReference type="RefSeq" id="WP_201327281.1">
    <property type="nucleotide sequence ID" value="NZ_AP017470.1"/>
</dbReference>
<dbReference type="Proteomes" id="UP000595564">
    <property type="component" value="Chromosome"/>
</dbReference>
<sequence length="154" mass="17026">MLKRIVSGGQTGVDRAAVDVAIDCNFSYGGYIPQGRLAEDGKIPLTYSEFKELDSKDYSARTKKNIEHSDGTVIIHNGKMGNGTRLTIDYAEKTGKPILIIDLSKTDIQNAKLLLKRFVEQNSIEVLSVAGPRQSISPEIYNLTYNLIKSFLSD</sequence>
<evidence type="ECO:0008006" key="3">
    <source>
        <dbReference type="Google" id="ProtNLM"/>
    </source>
</evidence>
<dbReference type="KEGG" id="thyd:TTHT_1474"/>
<evidence type="ECO:0000313" key="2">
    <source>
        <dbReference type="Proteomes" id="UP000595564"/>
    </source>
</evidence>
<dbReference type="Pfam" id="PF12694">
    <property type="entry name" value="cpYpsA"/>
    <property type="match status" value="1"/>
</dbReference>
<dbReference type="SUPFAM" id="SSF102405">
    <property type="entry name" value="MCP/YpsA-like"/>
    <property type="match status" value="1"/>
</dbReference>
<keyword evidence="2" id="KW-1185">Reference proteome</keyword>
<organism evidence="1 2">
    <name type="scientific">Thermotomaculum hydrothermale</name>
    <dbReference type="NCBI Taxonomy" id="981385"/>
    <lineage>
        <taxon>Bacteria</taxon>
        <taxon>Pseudomonadati</taxon>
        <taxon>Acidobacteriota</taxon>
        <taxon>Holophagae</taxon>
        <taxon>Thermotomaculales</taxon>
        <taxon>Thermotomaculaceae</taxon>
        <taxon>Thermotomaculum</taxon>
    </lineage>
</organism>
<proteinExistence type="predicted"/>
<reference evidence="1 2" key="1">
    <citation type="journal article" date="2012" name="Extremophiles">
        <title>Thermotomaculum hydrothermale gen. nov., sp. nov., a novel heterotrophic thermophile within the phylum Acidobacteria from a deep-sea hydrothermal vent chimney in the Southern Okinawa Trough.</title>
        <authorList>
            <person name="Izumi H."/>
            <person name="Nunoura T."/>
            <person name="Miyazaki M."/>
            <person name="Mino S."/>
            <person name="Toki T."/>
            <person name="Takai K."/>
            <person name="Sako Y."/>
            <person name="Sawabe T."/>
            <person name="Nakagawa S."/>
        </authorList>
    </citation>
    <scope>NUCLEOTIDE SEQUENCE [LARGE SCALE GENOMIC DNA]</scope>
    <source>
        <strain evidence="1 2">AC55</strain>
    </source>
</reference>
<dbReference type="Gene3D" id="3.40.50.450">
    <property type="match status" value="1"/>
</dbReference>
<dbReference type="EMBL" id="AP017470">
    <property type="protein sequence ID" value="BBB32982.1"/>
    <property type="molecule type" value="Genomic_DNA"/>
</dbReference>
<name>A0A7R6PUM1_9BACT</name>
<dbReference type="InterPro" id="IPR024755">
    <property type="entry name" value="cpYpsA"/>
</dbReference>
<protein>
    <recommendedName>
        <fullName evidence="3">Molybdenum carrier</fullName>
    </recommendedName>
</protein>
<gene>
    <name evidence="1" type="ORF">TTHT_1474</name>
</gene>
<accession>A0A7R6PUM1</accession>
<dbReference type="AlphaFoldDB" id="A0A7R6PUM1"/>
<evidence type="ECO:0000313" key="1">
    <source>
        <dbReference type="EMBL" id="BBB32982.1"/>
    </source>
</evidence>